<keyword evidence="3" id="KW-0812">Transmembrane</keyword>
<sequence length="1163" mass="130854">MAPPSLSSDAEDLPSRRSDAADVAGNVWDLAAVSPPSAGGREIYIYRNRYDLVPRSVGGGGRLRSLKFFGNDVEVLPPDGGGELDGLESLQIKVSAPRVSGAPLRRMRLLKELELSMVPPRPSSCSILAEIAGLKCLTKLTISHFSIRYLPPEIGSLRKLQELDLSFNKLKNLPNCIIELSALKFLKVTNNKLVDVPPGISSLRCLESLDLSNNRLTSLGSVKFVSMLMLQYLNLQFNRLSHSYEIPSWICCDMRGNSEATKGVKLQCSAVGSMISLSESRTPGCSTDCALSCSHLEGSPNLKHPASQKLKKGWKRRDCLQQRARQERLDSSRSKLNTKYIDEMAVNMAEDEYPLSLHDMEIKLEKKRIDEETSVHDDPLKETSSISDDASSIVDDDLDGVIKDSGMMLQDHPSEEKSGMDMRNYHDNNSCISVDPSFSRGRIRRIENELEDTASSVHDVGEIVQENSSESKCTSKSKRHPDMDSNPKPSKFPRPIDECSKLSYKYSVESFCSIDDHLPDGFYDAGRDMPFMSLEEYERSLGLYAREVILLDREKDEELDAIASSAQLLLSSLKRPSSFETDEDEGHDFLRASVLALFVSDCFGGCDRSASLGRTRRSIISLRKEQPFICTCYIGNVCDISEVSKQTNAPSGHFDFTGLCDRSIHIIKERRNSGIVPIGALQFGVCRHRAVLMKYLCDRADPPIPCELVRGHLDYTPHAWNVVPVRKGNDWVRMIVDACYPSNIKEETDPEYFCRYIPLSRLHVSLDDESYTSPCSFPSVSLCKEIEVTASSSVYHCKIGEVDAAAKVRYLDTRGATHDEIKNFEYKLLGEVRMLGALRKHRSIVDIYGHQFSSKWVQDDGGNEYRILQSVILMEYVNGGSLKGYLSKLLKEGKKHVPIDLAFYIAREVACALSELHKKLVIHRDIKSENVLIDLNYKSSDTLLVKLSDFDRSIPLHSLSHTCCIAHLGAHPPNVCVGTPCWMAPEVLQAMHEKHQYGLEVDIWSFGCFLLEMLTLQIPYQGLPDSEIYDHIMRKKQRPRLTQELEAFWAVDEPVTRLKLGITSDAHADKLRRLIDLFYQCTRGNASRRPKAEQIYNSLCSLPTCYDMRFRRSAEFAPLGASFFQFHDAGRSEYSSILSRFYVLQSAEALIFDYRAITAWTNL</sequence>
<dbReference type="FunFam" id="1.10.510.10:FF:000988">
    <property type="entry name" value="Leucine-rich repeat protein kinase family protein"/>
    <property type="match status" value="1"/>
</dbReference>
<evidence type="ECO:0000256" key="7">
    <source>
        <dbReference type="SAM" id="MobiDB-lite"/>
    </source>
</evidence>
<dbReference type="InterPro" id="IPR055414">
    <property type="entry name" value="LRR_R13L4/SHOC2-like"/>
</dbReference>
<dbReference type="GO" id="GO:0016020">
    <property type="term" value="C:membrane"/>
    <property type="evidence" value="ECO:0007669"/>
    <property type="project" value="UniProtKB-SubCell"/>
</dbReference>
<reference evidence="9" key="2">
    <citation type="submission" date="2021-12" db="EMBL/GenBank/DDBJ databases">
        <title>Resequencing data analysis of finger millet.</title>
        <authorList>
            <person name="Hatakeyama M."/>
            <person name="Aluri S."/>
            <person name="Balachadran M.T."/>
            <person name="Sivarajan S.R."/>
            <person name="Poveda L."/>
            <person name="Shimizu-Inatsugi R."/>
            <person name="Schlapbach R."/>
            <person name="Sreeman S.M."/>
            <person name="Shimizu K.K."/>
        </authorList>
    </citation>
    <scope>NUCLEOTIDE SEQUENCE</scope>
</reference>
<dbReference type="SMART" id="SM00369">
    <property type="entry name" value="LRR_TYP"/>
    <property type="match status" value="4"/>
</dbReference>
<evidence type="ECO:0000256" key="3">
    <source>
        <dbReference type="ARBA" id="ARBA00022692"/>
    </source>
</evidence>
<keyword evidence="10" id="KW-1185">Reference proteome</keyword>
<dbReference type="PROSITE" id="PS51450">
    <property type="entry name" value="LRR"/>
    <property type="match status" value="2"/>
</dbReference>
<dbReference type="InterPro" id="IPR032675">
    <property type="entry name" value="LRR_dom_sf"/>
</dbReference>
<evidence type="ECO:0000256" key="5">
    <source>
        <dbReference type="ARBA" id="ARBA00022989"/>
    </source>
</evidence>
<dbReference type="InterPro" id="IPR011009">
    <property type="entry name" value="Kinase-like_dom_sf"/>
</dbReference>
<evidence type="ECO:0000313" key="9">
    <source>
        <dbReference type="EMBL" id="GJN23356.1"/>
    </source>
</evidence>
<dbReference type="InterPro" id="IPR055164">
    <property type="entry name" value="EDR1/CTR1/ARMC3-like_pept-like"/>
</dbReference>
<dbReference type="Gene3D" id="1.10.510.10">
    <property type="entry name" value="Transferase(Phosphotransferase) domain 1"/>
    <property type="match status" value="1"/>
</dbReference>
<dbReference type="InterPro" id="IPR000719">
    <property type="entry name" value="Prot_kinase_dom"/>
</dbReference>
<gene>
    <name evidence="9" type="primary">gb10998</name>
    <name evidence="9" type="ORF">PR202_gb10998</name>
</gene>
<dbReference type="FunFam" id="3.80.10.10:FF:000880">
    <property type="entry name" value="Leucine-rich repeat protein kinase family protein"/>
    <property type="match status" value="1"/>
</dbReference>
<dbReference type="PANTHER" id="PTHR24359:SF1">
    <property type="entry name" value="INHIBITOR OF NUCLEAR FACTOR KAPPA-B KINASE EPSILON SUBUNIT HOMOLOG 1-RELATED"/>
    <property type="match status" value="1"/>
</dbReference>
<dbReference type="InterPro" id="IPR003591">
    <property type="entry name" value="Leu-rich_rpt_typical-subtyp"/>
</dbReference>
<keyword evidence="2" id="KW-0433">Leucine-rich repeat</keyword>
<name>A0AAV5EMB9_ELECO</name>
<proteinExistence type="predicted"/>
<dbReference type="SUPFAM" id="SSF52058">
    <property type="entry name" value="L domain-like"/>
    <property type="match status" value="1"/>
</dbReference>
<evidence type="ECO:0000256" key="6">
    <source>
        <dbReference type="ARBA" id="ARBA00023136"/>
    </source>
</evidence>
<dbReference type="SUPFAM" id="SSF56112">
    <property type="entry name" value="Protein kinase-like (PK-like)"/>
    <property type="match status" value="1"/>
</dbReference>
<reference evidence="9" key="1">
    <citation type="journal article" date="2018" name="DNA Res.">
        <title>Multiple hybrid de novo genome assembly of finger millet, an orphan allotetraploid crop.</title>
        <authorList>
            <person name="Hatakeyama M."/>
            <person name="Aluri S."/>
            <person name="Balachadran M.T."/>
            <person name="Sivarajan S.R."/>
            <person name="Patrignani A."/>
            <person name="Gruter S."/>
            <person name="Poveda L."/>
            <person name="Shimizu-Inatsugi R."/>
            <person name="Baeten J."/>
            <person name="Francoijs K.J."/>
            <person name="Nataraja K.N."/>
            <person name="Reddy Y.A.N."/>
            <person name="Phadnis S."/>
            <person name="Ravikumar R.L."/>
            <person name="Schlapbach R."/>
            <person name="Sreeman S.M."/>
            <person name="Shimizu K.K."/>
        </authorList>
    </citation>
    <scope>NUCLEOTIDE SEQUENCE</scope>
</reference>
<evidence type="ECO:0000256" key="4">
    <source>
        <dbReference type="ARBA" id="ARBA00022737"/>
    </source>
</evidence>
<dbReference type="Proteomes" id="UP001054889">
    <property type="component" value="Unassembled WGS sequence"/>
</dbReference>
<dbReference type="AlphaFoldDB" id="A0AAV5EMB9"/>
<evidence type="ECO:0000259" key="8">
    <source>
        <dbReference type="PROSITE" id="PS50011"/>
    </source>
</evidence>
<dbReference type="PRINTS" id="PR00019">
    <property type="entry name" value="LEURICHRPT"/>
</dbReference>
<organism evidence="9 10">
    <name type="scientific">Eleusine coracana subsp. coracana</name>
    <dbReference type="NCBI Taxonomy" id="191504"/>
    <lineage>
        <taxon>Eukaryota</taxon>
        <taxon>Viridiplantae</taxon>
        <taxon>Streptophyta</taxon>
        <taxon>Embryophyta</taxon>
        <taxon>Tracheophyta</taxon>
        <taxon>Spermatophyta</taxon>
        <taxon>Magnoliopsida</taxon>
        <taxon>Liliopsida</taxon>
        <taxon>Poales</taxon>
        <taxon>Poaceae</taxon>
        <taxon>PACMAD clade</taxon>
        <taxon>Chloridoideae</taxon>
        <taxon>Cynodonteae</taxon>
        <taxon>Eleusininae</taxon>
        <taxon>Eleusine</taxon>
    </lineage>
</organism>
<dbReference type="Gene3D" id="3.80.10.10">
    <property type="entry name" value="Ribonuclease Inhibitor"/>
    <property type="match status" value="1"/>
</dbReference>
<keyword evidence="6" id="KW-0472">Membrane</keyword>
<comment type="caution">
    <text evidence="9">The sequence shown here is derived from an EMBL/GenBank/DDBJ whole genome shotgun (WGS) entry which is preliminary data.</text>
</comment>
<dbReference type="EMBL" id="BQKI01000076">
    <property type="protein sequence ID" value="GJN23356.1"/>
    <property type="molecule type" value="Genomic_DNA"/>
</dbReference>
<dbReference type="GO" id="GO:0005524">
    <property type="term" value="F:ATP binding"/>
    <property type="evidence" value="ECO:0007669"/>
    <property type="project" value="InterPro"/>
</dbReference>
<feature type="region of interest" description="Disordered" evidence="7">
    <location>
        <begin position="461"/>
        <end position="494"/>
    </location>
</feature>
<comment type="subcellular location">
    <subcellularLocation>
        <location evidence="1">Membrane</location>
    </subcellularLocation>
</comment>
<keyword evidence="5" id="KW-1133">Transmembrane helix</keyword>
<protein>
    <recommendedName>
        <fullName evidence="8">Protein kinase domain-containing protein</fullName>
    </recommendedName>
</protein>
<dbReference type="GO" id="GO:0004674">
    <property type="term" value="F:protein serine/threonine kinase activity"/>
    <property type="evidence" value="ECO:0007669"/>
    <property type="project" value="TreeGrafter"/>
</dbReference>
<evidence type="ECO:0000256" key="1">
    <source>
        <dbReference type="ARBA" id="ARBA00004370"/>
    </source>
</evidence>
<feature type="compositionally biased region" description="Polar residues" evidence="7">
    <location>
        <begin position="465"/>
        <end position="474"/>
    </location>
</feature>
<dbReference type="PANTHER" id="PTHR24359">
    <property type="entry name" value="SERINE/THREONINE-PROTEIN KINASE SBK1"/>
    <property type="match status" value="1"/>
</dbReference>
<dbReference type="SMART" id="SM00220">
    <property type="entry name" value="S_TKc"/>
    <property type="match status" value="1"/>
</dbReference>
<feature type="region of interest" description="Disordered" evidence="7">
    <location>
        <begin position="373"/>
        <end position="392"/>
    </location>
</feature>
<dbReference type="InterPro" id="IPR008271">
    <property type="entry name" value="Ser/Thr_kinase_AS"/>
</dbReference>
<evidence type="ECO:0000313" key="10">
    <source>
        <dbReference type="Proteomes" id="UP001054889"/>
    </source>
</evidence>
<dbReference type="Pfam" id="PF23598">
    <property type="entry name" value="LRR_14"/>
    <property type="match status" value="1"/>
</dbReference>
<keyword evidence="4" id="KW-0677">Repeat</keyword>
<feature type="domain" description="Protein kinase" evidence="8">
    <location>
        <begin position="780"/>
        <end position="1110"/>
    </location>
</feature>
<dbReference type="InterPro" id="IPR001611">
    <property type="entry name" value="Leu-rich_rpt"/>
</dbReference>
<evidence type="ECO:0000256" key="2">
    <source>
        <dbReference type="ARBA" id="ARBA00022614"/>
    </source>
</evidence>
<dbReference type="PROSITE" id="PS50011">
    <property type="entry name" value="PROTEIN_KINASE_DOM"/>
    <property type="match status" value="1"/>
</dbReference>
<dbReference type="Pfam" id="PF14381">
    <property type="entry name" value="EDR1_CTR1_ARMC3_pept"/>
    <property type="match status" value="1"/>
</dbReference>
<dbReference type="Pfam" id="PF00069">
    <property type="entry name" value="Pkinase"/>
    <property type="match status" value="1"/>
</dbReference>
<dbReference type="PROSITE" id="PS00108">
    <property type="entry name" value="PROTEIN_KINASE_ST"/>
    <property type="match status" value="1"/>
</dbReference>
<accession>A0AAV5EMB9</accession>